<dbReference type="Proteomes" id="UP000012174">
    <property type="component" value="Unassembled WGS sequence"/>
</dbReference>
<dbReference type="KEGG" id="ela:UCREL1_4051"/>
<evidence type="ECO:0000313" key="2">
    <source>
        <dbReference type="EMBL" id="EMR68929.1"/>
    </source>
</evidence>
<dbReference type="HOGENOM" id="CLU_019145_2_1_1"/>
<protein>
    <submittedName>
        <fullName evidence="2">Putative HypA protein</fullName>
    </submittedName>
</protein>
<dbReference type="Pfam" id="PF14027">
    <property type="entry name" value="Questin_oxidase"/>
    <property type="match status" value="1"/>
</dbReference>
<keyword evidence="3" id="KW-1185">Reference proteome</keyword>
<dbReference type="PANTHER" id="PTHR35870:SF1">
    <property type="entry name" value="PROTEIN, PUTATIVE (AFU_ORTHOLOGUE AFUA_5G03330)-RELATED"/>
    <property type="match status" value="1"/>
</dbReference>
<gene>
    <name evidence="2" type="ORF">UCREL1_4051</name>
</gene>
<reference evidence="3" key="1">
    <citation type="journal article" date="2013" name="Genome Announc.">
        <title>Draft genome sequence of the grapevine dieback fungus Eutypa lata UCR-EL1.</title>
        <authorList>
            <person name="Blanco-Ulate B."/>
            <person name="Rolshausen P.E."/>
            <person name="Cantu D."/>
        </authorList>
    </citation>
    <scope>NUCLEOTIDE SEQUENCE [LARGE SCALE GENOMIC DNA]</scope>
    <source>
        <strain evidence="3">UCR-EL1</strain>
    </source>
</reference>
<dbReference type="eggNOG" id="ENOG502S69W">
    <property type="taxonomic scope" value="Eukaryota"/>
</dbReference>
<organism evidence="2 3">
    <name type="scientific">Eutypa lata (strain UCR-EL1)</name>
    <name type="common">Grapevine dieback disease fungus</name>
    <name type="synonym">Eutypa armeniacae</name>
    <dbReference type="NCBI Taxonomy" id="1287681"/>
    <lineage>
        <taxon>Eukaryota</taxon>
        <taxon>Fungi</taxon>
        <taxon>Dikarya</taxon>
        <taxon>Ascomycota</taxon>
        <taxon>Pezizomycotina</taxon>
        <taxon>Sordariomycetes</taxon>
        <taxon>Xylariomycetidae</taxon>
        <taxon>Xylariales</taxon>
        <taxon>Diatrypaceae</taxon>
        <taxon>Eutypa</taxon>
    </lineage>
</organism>
<name>M7SR02_EUTLA</name>
<dbReference type="PANTHER" id="PTHR35870">
    <property type="entry name" value="PROTEIN, PUTATIVE (AFU_ORTHOLOGUE AFUA_5G03330)-RELATED"/>
    <property type="match status" value="1"/>
</dbReference>
<proteinExistence type="predicted"/>
<dbReference type="EMBL" id="KB706150">
    <property type="protein sequence ID" value="EMR68929.1"/>
    <property type="molecule type" value="Genomic_DNA"/>
</dbReference>
<evidence type="ECO:0000313" key="3">
    <source>
        <dbReference type="Proteomes" id="UP000012174"/>
    </source>
</evidence>
<evidence type="ECO:0000256" key="1">
    <source>
        <dbReference type="ARBA" id="ARBA00023002"/>
    </source>
</evidence>
<dbReference type="GO" id="GO:0016491">
    <property type="term" value="F:oxidoreductase activity"/>
    <property type="evidence" value="ECO:0007669"/>
    <property type="project" value="UniProtKB-KW"/>
</dbReference>
<dbReference type="AlphaFoldDB" id="M7SR02"/>
<dbReference type="OMA" id="DDGHTIK"/>
<dbReference type="OrthoDB" id="10004862at2759"/>
<accession>M7SR02</accession>
<keyword evidence="1" id="KW-0560">Oxidoreductase</keyword>
<sequence length="475" mass="53621">MATAKTFEITPENTGLWHVKQSELAAKKTSELLQKDLEKHHVYFNHAGFHNHVSNDTPFSISHQLLALYGSGAPPESLEKAYKGNEGYQRPTEPVHGNPAKEFQDWAAAKPHLGKEEHYADFLVFFQGEIDRLGGWENTLLEYMFKGDERSEDILVRMWAGLFHPIIQLMYGIEWRQPAIVAMALAQAAVHSNKWLNEILPSAEAAAAATTSSSMPSIVSLLDAVRTDHAEQMMERVDINDNKTLSTQMERAWEAARKTAERVRVDPAELDERTAEMYDAALYEGASAALLRWPAKGPKWDFFLIHLINLSPIFLSINAQDWIPLEAKVRLLEWKIRFDLLWYAALGCPELSLDRISSYEPKDDKGPQADDKLRSRLFALSFEDDGHASKLFRSVYVGRHAIKKYDAEGKSWVKIRDTDGTWDKLAHMVVDSIEAPGPHWVRNAGNPDAWKTGYDGLDCTGGVTKLPYSITRSMA</sequence>
<dbReference type="InterPro" id="IPR025337">
    <property type="entry name" value="Questin_oxidase-like"/>
</dbReference>